<sequence>MQHQVARHHGQFRKSGQHANSGNVTTDLSATETAWKLWELMGEVYSNRWTQKNGAAPSKLWIAQIGAMTEQQIRLVCRQCMDRCRAGETWPPDLAEFVALISESGANPFGLTVDAVMEEYRRLTQGELKRLAERQLTKWAKHVGNGMSVPPVRRQLEGAKHPQGPTPIERLKQEYERRKAAGFI</sequence>
<dbReference type="Proteomes" id="UP000248865">
    <property type="component" value="Unassembled WGS sequence"/>
</dbReference>
<evidence type="ECO:0000313" key="2">
    <source>
        <dbReference type="EMBL" id="PZZ64966.1"/>
    </source>
</evidence>
<accession>A0A2W8GLV2</accession>
<evidence type="ECO:0000313" key="3">
    <source>
        <dbReference type="Proteomes" id="UP000248865"/>
    </source>
</evidence>
<reference evidence="2 3" key="1">
    <citation type="submission" date="2018-05" db="EMBL/GenBank/DDBJ databases">
        <title>Genomic sequencing of EHEC O26 New European Clone.</title>
        <authorList>
            <person name="Karnisova L."/>
            <person name="Nunvar J."/>
            <person name="Marejkova M."/>
            <person name="Mellmann A."/>
            <person name="Drevinek P."/>
            <person name="Blahova K."/>
            <person name="Bielaszewska M."/>
        </authorList>
    </citation>
    <scope>NUCLEOTIDE SEQUENCE [LARGE SCALE GENOMIC DNA]</scope>
    <source>
        <strain evidence="2 3">14-391</strain>
    </source>
</reference>
<evidence type="ECO:0000256" key="1">
    <source>
        <dbReference type="SAM" id="MobiDB-lite"/>
    </source>
</evidence>
<name>A0A2W8GLV2_ECOLX</name>
<proteinExistence type="predicted"/>
<feature type="region of interest" description="Disordered" evidence="1">
    <location>
        <begin position="1"/>
        <end position="25"/>
    </location>
</feature>
<organism evidence="2 3">
    <name type="scientific">Escherichia coli</name>
    <dbReference type="NCBI Taxonomy" id="562"/>
    <lineage>
        <taxon>Bacteria</taxon>
        <taxon>Pseudomonadati</taxon>
        <taxon>Pseudomonadota</taxon>
        <taxon>Gammaproteobacteria</taxon>
        <taxon>Enterobacterales</taxon>
        <taxon>Enterobacteriaceae</taxon>
        <taxon>Escherichia</taxon>
    </lineage>
</organism>
<feature type="compositionally biased region" description="Basic residues" evidence="1">
    <location>
        <begin position="1"/>
        <end position="16"/>
    </location>
</feature>
<protein>
    <submittedName>
        <fullName evidence="2">Replication protein</fullName>
    </submittedName>
</protein>
<comment type="caution">
    <text evidence="2">The sequence shown here is derived from an EMBL/GenBank/DDBJ whole genome shotgun (WGS) entry which is preliminary data.</text>
</comment>
<dbReference type="AlphaFoldDB" id="A0A2W8GLV2"/>
<dbReference type="EMBL" id="QFSS01000149">
    <property type="protein sequence ID" value="PZZ64966.1"/>
    <property type="molecule type" value="Genomic_DNA"/>
</dbReference>
<gene>
    <name evidence="2" type="ORF">DIV22_18655</name>
</gene>